<keyword evidence="6" id="KW-1185">Reference proteome</keyword>
<dbReference type="EMBL" id="QYBB01000015">
    <property type="protein sequence ID" value="RYC31265.1"/>
    <property type="molecule type" value="Genomic_DNA"/>
</dbReference>
<dbReference type="Gene3D" id="3.30.930.30">
    <property type="match status" value="1"/>
</dbReference>
<feature type="region of interest" description="Disordered" evidence="3">
    <location>
        <begin position="913"/>
        <end position="983"/>
    </location>
</feature>
<gene>
    <name evidence="5" type="ORF">D3273_14195</name>
</gene>
<comment type="caution">
    <text evidence="5">The sequence shown here is derived from an EMBL/GenBank/DDBJ whole genome shotgun (WGS) entry which is preliminary data.</text>
</comment>
<comment type="similarity">
    <text evidence="1">Belongs to the MobA/MobL family.</text>
</comment>
<feature type="compositionally biased region" description="Basic and acidic residues" evidence="3">
    <location>
        <begin position="1081"/>
        <end position="1094"/>
    </location>
</feature>
<accession>A0A4Q2U8P9</accession>
<dbReference type="OrthoDB" id="1826980at2"/>
<feature type="compositionally biased region" description="Basic and acidic residues" evidence="3">
    <location>
        <begin position="955"/>
        <end position="964"/>
    </location>
</feature>
<dbReference type="AlphaFoldDB" id="A0A4Q2U8P9"/>
<evidence type="ECO:0000256" key="1">
    <source>
        <dbReference type="ARBA" id="ARBA00010873"/>
    </source>
</evidence>
<evidence type="ECO:0000313" key="6">
    <source>
        <dbReference type="Proteomes" id="UP000290759"/>
    </source>
</evidence>
<evidence type="ECO:0000259" key="4">
    <source>
        <dbReference type="Pfam" id="PF03389"/>
    </source>
</evidence>
<sequence>MEGVGHVRSLGADPQSGPAMPRGVMGFFHYNLQWIHAEAGSIVGLAKSHYINRHEGYAVEAPESARSMREKSVANSAGLSDYINRNGDEANPELGHYLLITRDLPVRDGAGLARLLDARERKQDRTYRQYGGRMPRVGCHGIVSFQWGISDEAAVDALTGHARMISDRLRVPIEGRIHYKAGRPDHAHILLGTRIVEHGHLGRKQRQLDAVSEKADGRGLVADDRVLGSTLEFLRADWAERMRQASGDGEIDHRSYRRRGLPVYPVTHIPRSEIEYQKRRNSEAWRTQRSEELAIRTSTSAAAVVDQASRIEPIGIDIEASVESGSAQSMHQGVDGISPRQDIRRKRDRDGVGASGPAHDHAIGPPATAISARLRPVVEVYQEFQRAHRLTSDREAILAATAGVDVAELKRAAADALGHERELGAARPVEARPSDLLKLVCLWQEEDRRARAGRRREKRAGSGTPVTDCTVTTAAGNIVFREEISNLDWSRLDPPAAVSPASSAGLDCPCNGPNSASAAPHNDRRTSAIAAHIELSRRHRLTAEREGILGEVAGFDVAELRRAAELETASSKLSDRSRSAVSPELWSRPVAQLWLAWVAEDRAARAERRREGGRRPDSEISAAVATPCSQAAPLRSVDSDTADGSPDRAAQLAEQPLQEGTARLKPTPSAGDPIPVPDVTAGPGAIAGSEALARAVVDAHVDDIIARAYDANRPPLSDGELRRAVALRLRASEYDRAEIALTLRGRHLAGGLPGDIEVDRAVDEAFSDRSTTWLDARAGFCARAAQVSHRAEMATYRRLRNEALAHLQRDLDDVWRTRRADLDCVMAWHRRDMAWIRDLRWRNRRLRSRGLILAILSLAVELAVLRPLQALEKTITAQERRELDDAAKAATTRLRALREEWRTARGVVCRLPVRQDNRSAPQDKMTVGTSPDPARVDAYSANAHHRPRYEASSPHNDRRIERSNGHSSVLDGEPSSAVASLPSAAGTAARASVFEKNTDIEHPGTPPVSTLAPLAAAVPLQAAPVPEPDRSIPSGTCKPANPRTADEPSVAVPPTVGPTGTPQGRSETAVPIRVDAPLPYRKPEPKPIPDRGDGRLAELAANRGGDDRSISDRRRLVVDYGLVLAAHGAWSSKRSAYLAALIGATPDALWKMVHRRCWERYGRNAPSAIDEADKQALRRDTWRSSKAIKFEDLLRVMTISTTSPRDRGRRDDD</sequence>
<evidence type="ECO:0000313" key="5">
    <source>
        <dbReference type="EMBL" id="RYC31265.1"/>
    </source>
</evidence>
<evidence type="ECO:0000256" key="3">
    <source>
        <dbReference type="SAM" id="MobiDB-lite"/>
    </source>
</evidence>
<keyword evidence="2" id="KW-0184">Conjugation</keyword>
<feature type="region of interest" description="Disordered" evidence="3">
    <location>
        <begin position="324"/>
        <end position="366"/>
    </location>
</feature>
<feature type="domain" description="MobA/MobL protein" evidence="4">
    <location>
        <begin position="177"/>
        <end position="275"/>
    </location>
</feature>
<dbReference type="Proteomes" id="UP000290759">
    <property type="component" value="Unassembled WGS sequence"/>
</dbReference>
<feature type="compositionally biased region" description="Basic and acidic residues" evidence="3">
    <location>
        <begin position="607"/>
        <end position="618"/>
    </location>
</feature>
<name>A0A4Q2U8P9_9HYPH</name>
<reference evidence="5 6" key="2">
    <citation type="submission" date="2019-02" db="EMBL/GenBank/DDBJ databases">
        <title>'Lichenibacterium ramalinii' gen. nov. sp. nov., 'Lichenibacterium minor' gen. nov. sp. nov.</title>
        <authorList>
            <person name="Pankratov T."/>
        </authorList>
    </citation>
    <scope>NUCLEOTIDE SEQUENCE [LARGE SCALE GENOMIC DNA]</scope>
    <source>
        <strain evidence="5 6">RmlP026</strain>
    </source>
</reference>
<dbReference type="Pfam" id="PF03389">
    <property type="entry name" value="MobA_MobL"/>
    <property type="match status" value="1"/>
</dbReference>
<dbReference type="InterPro" id="IPR005053">
    <property type="entry name" value="MobA_MobL"/>
</dbReference>
<proteinExistence type="inferred from homology"/>
<organism evidence="5 6">
    <name type="scientific">Lichenibacterium minor</name>
    <dbReference type="NCBI Taxonomy" id="2316528"/>
    <lineage>
        <taxon>Bacteria</taxon>
        <taxon>Pseudomonadati</taxon>
        <taxon>Pseudomonadota</taxon>
        <taxon>Alphaproteobacteria</taxon>
        <taxon>Hyphomicrobiales</taxon>
        <taxon>Lichenihabitantaceae</taxon>
        <taxon>Lichenibacterium</taxon>
    </lineage>
</organism>
<protein>
    <recommendedName>
        <fullName evidence="4">MobA/MobL protein domain-containing protein</fullName>
    </recommendedName>
</protein>
<feature type="region of interest" description="Disordered" evidence="3">
    <location>
        <begin position="1024"/>
        <end position="1094"/>
    </location>
</feature>
<evidence type="ECO:0000256" key="2">
    <source>
        <dbReference type="ARBA" id="ARBA00022971"/>
    </source>
</evidence>
<feature type="region of interest" description="Disordered" evidence="3">
    <location>
        <begin position="607"/>
        <end position="675"/>
    </location>
</feature>
<feature type="compositionally biased region" description="Low complexity" evidence="3">
    <location>
        <begin position="974"/>
        <end position="983"/>
    </location>
</feature>
<reference evidence="5 6" key="1">
    <citation type="submission" date="2018-12" db="EMBL/GenBank/DDBJ databases">
        <authorList>
            <person name="Grouzdev D.S."/>
            <person name="Krutkina M.S."/>
        </authorList>
    </citation>
    <scope>NUCLEOTIDE SEQUENCE [LARGE SCALE GENOMIC DNA]</scope>
    <source>
        <strain evidence="5 6">RmlP026</strain>
    </source>
</reference>
<feature type="compositionally biased region" description="Low complexity" evidence="3">
    <location>
        <begin position="1048"/>
        <end position="1064"/>
    </location>
</feature>